<evidence type="ECO:0000256" key="1">
    <source>
        <dbReference type="ARBA" id="ARBA00004123"/>
    </source>
</evidence>
<proteinExistence type="predicted"/>
<evidence type="ECO:0000256" key="5">
    <source>
        <dbReference type="ARBA" id="ARBA00023242"/>
    </source>
</evidence>
<dbReference type="Gramene" id="TraesKAR1B01G0450130.1">
    <property type="protein sequence ID" value="cds.TraesKAR1B01G0450130.1"/>
    <property type="gene ID" value="TraesKAR1B01G0450130"/>
</dbReference>
<dbReference type="STRING" id="4565.A0A3B5Z5I1"/>
<dbReference type="OrthoDB" id="1898716at2759"/>
<keyword evidence="8" id="KW-1185">Reference proteome</keyword>
<comment type="subcellular location">
    <subcellularLocation>
        <location evidence="1">Nucleus</location>
    </subcellularLocation>
</comment>
<keyword evidence="4" id="KW-0804">Transcription</keyword>
<dbReference type="Gramene" id="TraesCLE_scaffold_013242_01G000200.1">
    <property type="protein sequence ID" value="TraesCLE_scaffold_013242_01G000200.1"/>
    <property type="gene ID" value="TraesCLE_scaffold_013242_01G000200"/>
</dbReference>
<name>A0A3B5Z5I1_WHEAT</name>
<dbReference type="Gramene" id="TraesCAD_scaffold_037566_01G000300.1">
    <property type="protein sequence ID" value="TraesCAD_scaffold_037566_01G000300.1"/>
    <property type="gene ID" value="TraesCAD_scaffold_037566_01G000300"/>
</dbReference>
<dbReference type="PANTHER" id="PTHR48019">
    <property type="entry name" value="SERUM RESPONSE FACTOR HOMOLOG"/>
    <property type="match status" value="1"/>
</dbReference>
<dbReference type="GO" id="GO:0000981">
    <property type="term" value="F:DNA-binding transcription factor activity, RNA polymerase II-specific"/>
    <property type="evidence" value="ECO:0000318"/>
    <property type="project" value="GO_Central"/>
</dbReference>
<dbReference type="GO" id="GO:0000978">
    <property type="term" value="F:RNA polymerase II cis-regulatory region sequence-specific DNA binding"/>
    <property type="evidence" value="ECO:0000318"/>
    <property type="project" value="GO_Central"/>
</dbReference>
<dbReference type="GO" id="GO:0006357">
    <property type="term" value="P:regulation of transcription by RNA polymerase II"/>
    <property type="evidence" value="ECO:0000318"/>
    <property type="project" value="GO_Central"/>
</dbReference>
<evidence type="ECO:0000256" key="2">
    <source>
        <dbReference type="ARBA" id="ARBA00023015"/>
    </source>
</evidence>
<dbReference type="AlphaFoldDB" id="A0A3B5Z5I1"/>
<protein>
    <recommendedName>
        <fullName evidence="6">MADS-box domain-containing protein</fullName>
    </recommendedName>
</protein>
<reference evidence="7" key="2">
    <citation type="submission" date="2018-10" db="UniProtKB">
        <authorList>
            <consortium name="EnsemblPlants"/>
        </authorList>
    </citation>
    <scope>IDENTIFICATION</scope>
</reference>
<dbReference type="SUPFAM" id="SSF55455">
    <property type="entry name" value="SRF-like"/>
    <property type="match status" value="1"/>
</dbReference>
<dbReference type="Proteomes" id="UP000019116">
    <property type="component" value="Chromosome 1B"/>
</dbReference>
<evidence type="ECO:0000259" key="6">
    <source>
        <dbReference type="PROSITE" id="PS50066"/>
    </source>
</evidence>
<dbReference type="GO" id="GO:0005634">
    <property type="term" value="C:nucleus"/>
    <property type="evidence" value="ECO:0007669"/>
    <property type="project" value="UniProtKB-SubCell"/>
</dbReference>
<evidence type="ECO:0000313" key="7">
    <source>
        <dbReference type="EnsemblPlants" id="TraesCS1B02G467500.1.cds1"/>
    </source>
</evidence>
<dbReference type="EnsemblPlants" id="TraesCS1B02G467500.1">
    <property type="protein sequence ID" value="TraesCS1B02G467500.1.cds1"/>
    <property type="gene ID" value="TraesCS1B02G467500"/>
</dbReference>
<evidence type="ECO:0000256" key="4">
    <source>
        <dbReference type="ARBA" id="ARBA00023163"/>
    </source>
</evidence>
<dbReference type="PRINTS" id="PR00404">
    <property type="entry name" value="MADSDOMAIN"/>
</dbReference>
<dbReference type="PROSITE" id="PS50066">
    <property type="entry name" value="MADS_BOX_2"/>
    <property type="match status" value="1"/>
</dbReference>
<dbReference type="Gramene" id="TraesRN1B0101273700.1">
    <property type="protein sequence ID" value="TraesRN1B0101273700.1"/>
    <property type="gene ID" value="TraesRN1B0101273700"/>
</dbReference>
<dbReference type="InterPro" id="IPR002100">
    <property type="entry name" value="TF_MADSbox"/>
</dbReference>
<dbReference type="InterPro" id="IPR036879">
    <property type="entry name" value="TF_MADSbox_sf"/>
</dbReference>
<keyword evidence="2" id="KW-0805">Transcription regulation</keyword>
<dbReference type="Gramene" id="TraesROB_scaffold_034555_01G000200.1">
    <property type="protein sequence ID" value="TraesROB_scaffold_034555_01G000200.1"/>
    <property type="gene ID" value="TraesROB_scaffold_034555_01G000200"/>
</dbReference>
<reference evidence="7" key="1">
    <citation type="submission" date="2018-08" db="EMBL/GenBank/DDBJ databases">
        <authorList>
            <person name="Rossello M."/>
        </authorList>
    </citation>
    <scope>NUCLEOTIDE SEQUENCE [LARGE SCALE GENOMIC DNA]</scope>
    <source>
        <strain evidence="7">cv. Chinese Spring</strain>
    </source>
</reference>
<dbReference type="Gramene" id="TraesCS1B03G1249000.1">
    <property type="protein sequence ID" value="TraesCS1B03G1249000.1.CDS1"/>
    <property type="gene ID" value="TraesCS1B03G1249000"/>
</dbReference>
<keyword evidence="3" id="KW-0238">DNA-binding</keyword>
<dbReference type="SMART" id="SM00432">
    <property type="entry name" value="MADS"/>
    <property type="match status" value="1"/>
</dbReference>
<evidence type="ECO:0000256" key="3">
    <source>
        <dbReference type="ARBA" id="ARBA00023125"/>
    </source>
</evidence>
<organism evidence="7">
    <name type="scientific">Triticum aestivum</name>
    <name type="common">Wheat</name>
    <dbReference type="NCBI Taxonomy" id="4565"/>
    <lineage>
        <taxon>Eukaryota</taxon>
        <taxon>Viridiplantae</taxon>
        <taxon>Streptophyta</taxon>
        <taxon>Embryophyta</taxon>
        <taxon>Tracheophyta</taxon>
        <taxon>Spermatophyta</taxon>
        <taxon>Magnoliopsida</taxon>
        <taxon>Liliopsida</taxon>
        <taxon>Poales</taxon>
        <taxon>Poaceae</taxon>
        <taxon>BOP clade</taxon>
        <taxon>Pooideae</taxon>
        <taxon>Triticodae</taxon>
        <taxon>Triticeae</taxon>
        <taxon>Triticinae</taxon>
        <taxon>Triticum</taxon>
    </lineage>
</organism>
<accession>A0A3B5Z5I1</accession>
<dbReference type="Gramene" id="TraesCS1B02G467500.1">
    <property type="protein sequence ID" value="TraesCS1B02G467500.1.cds1"/>
    <property type="gene ID" value="TraesCS1B02G467500"/>
</dbReference>
<dbReference type="InterPro" id="IPR050142">
    <property type="entry name" value="MADS-box/MEF2_TF"/>
</dbReference>
<feature type="domain" description="MADS-box" evidence="6">
    <location>
        <begin position="2"/>
        <end position="57"/>
    </location>
</feature>
<dbReference type="SMR" id="A0A3B5Z5I1"/>
<evidence type="ECO:0000313" key="8">
    <source>
        <dbReference type="Proteomes" id="UP000019116"/>
    </source>
</evidence>
<sequence>MGRRGKLEVKRIDDDGSRLVTFCKRRGTLLKKARELAVLCDEDASLGLVVFSSTGNLAGDYCSPNTRYVARLICPVLSLMHARAPVTYIFPLSFVKLE</sequence>
<dbReference type="Gene3D" id="3.40.1810.10">
    <property type="entry name" value="Transcription factor, MADS-box"/>
    <property type="match status" value="1"/>
</dbReference>
<dbReference type="Pfam" id="PF00319">
    <property type="entry name" value="SRF-TF"/>
    <property type="match status" value="1"/>
</dbReference>
<keyword evidence="5" id="KW-0539">Nucleus</keyword>
<dbReference type="GO" id="GO:0046983">
    <property type="term" value="F:protein dimerization activity"/>
    <property type="evidence" value="ECO:0007669"/>
    <property type="project" value="InterPro"/>
</dbReference>